<evidence type="ECO:0008006" key="3">
    <source>
        <dbReference type="Google" id="ProtNLM"/>
    </source>
</evidence>
<dbReference type="Pfam" id="PF12438">
    <property type="entry name" value="DUF3679"/>
    <property type="match status" value="1"/>
</dbReference>
<dbReference type="EMBL" id="WEIO01000001">
    <property type="protein sequence ID" value="KAB7708716.1"/>
    <property type="molecule type" value="Genomic_DNA"/>
</dbReference>
<dbReference type="InterPro" id="IPR020534">
    <property type="entry name" value="Uncharacterised_YqxA"/>
</dbReference>
<comment type="caution">
    <text evidence="1">The sequence shown here is derived from an EMBL/GenBank/DDBJ whole genome shotgun (WGS) entry which is preliminary data.</text>
</comment>
<gene>
    <name evidence="1" type="ORF">F9802_00760</name>
</gene>
<protein>
    <recommendedName>
        <fullName evidence="3">DUF3679 domain-containing protein</fullName>
    </recommendedName>
</protein>
<keyword evidence="2" id="KW-1185">Reference proteome</keyword>
<accession>A0A6I1FZA3</accession>
<organism evidence="1 2">
    <name type="scientific">Bacillus aerolatus</name>
    <dbReference type="NCBI Taxonomy" id="2653354"/>
    <lineage>
        <taxon>Bacteria</taxon>
        <taxon>Bacillati</taxon>
        <taxon>Bacillota</taxon>
        <taxon>Bacilli</taxon>
        <taxon>Bacillales</taxon>
        <taxon>Bacillaceae</taxon>
        <taxon>Bacillus</taxon>
    </lineage>
</organism>
<reference evidence="1 2" key="1">
    <citation type="submission" date="2019-10" db="EMBL/GenBank/DDBJ databases">
        <title>Bacillus aerolatum sp. nov., isolated from bioaerosol of sport playgrounds.</title>
        <authorList>
            <person name="Chen P."/>
            <person name="Zhang G."/>
        </authorList>
    </citation>
    <scope>NUCLEOTIDE SEQUENCE [LARGE SCALE GENOMIC DNA]</scope>
    <source>
        <strain evidence="1 2">CX253</strain>
    </source>
</reference>
<dbReference type="Proteomes" id="UP000429595">
    <property type="component" value="Unassembled WGS sequence"/>
</dbReference>
<evidence type="ECO:0000313" key="1">
    <source>
        <dbReference type="EMBL" id="KAB7708716.1"/>
    </source>
</evidence>
<dbReference type="AlphaFoldDB" id="A0A6I1FZA3"/>
<dbReference type="RefSeq" id="WP_152149244.1">
    <property type="nucleotide sequence ID" value="NZ_WEIO01000001.1"/>
</dbReference>
<evidence type="ECO:0000313" key="2">
    <source>
        <dbReference type="Proteomes" id="UP000429595"/>
    </source>
</evidence>
<sequence>MKIFLLKICLVVSIFFLGVLIGSFQSRDWPESSPYWRTASVKKEEAPAFSFFQQDAAEIDLRVKKEKLEEEESVNLFSKVGQSLAEAVTFAAASLFNG</sequence>
<proteinExistence type="predicted"/>
<name>A0A6I1FZA3_9BACI</name>